<gene>
    <name evidence="3" type="ORF">PQG83_04650</name>
</gene>
<dbReference type="InterPro" id="IPR022002">
    <property type="entry name" value="ChsH2_Znr"/>
</dbReference>
<evidence type="ECO:0000313" key="4">
    <source>
        <dbReference type="Proteomes" id="UP001302494"/>
    </source>
</evidence>
<dbReference type="AlphaFoldDB" id="A0AA96K1F0"/>
<dbReference type="KEGG" id="nneo:PQG83_04650"/>
<sequence>MKHFETSEQTLPEHKGVNLFGVDPLIIQDHYDIDYRHSYAQDSPFFVGLSKGDLLGSRCTRCQYMYATPRSHCMECGAATTWEKLPLTGCVHTFTVCHYGSESFLKETPFILTLVEFKNVNTLFLTRLKNISPDHVHIGLPIRPRFAKAPTFKVTDVWFEPLGLT</sequence>
<feature type="domain" description="ChsH2 C-terminal OB-fold" evidence="1">
    <location>
        <begin position="82"/>
        <end position="146"/>
    </location>
</feature>
<evidence type="ECO:0000259" key="2">
    <source>
        <dbReference type="Pfam" id="PF12172"/>
    </source>
</evidence>
<dbReference type="PANTHER" id="PTHR34075:SF5">
    <property type="entry name" value="BLR3430 PROTEIN"/>
    <property type="match status" value="1"/>
</dbReference>
<dbReference type="Gene3D" id="6.10.30.10">
    <property type="match status" value="1"/>
</dbReference>
<feature type="domain" description="ChsH2 rubredoxin-like zinc ribbon" evidence="2">
    <location>
        <begin position="48"/>
        <end position="79"/>
    </location>
</feature>
<evidence type="ECO:0000259" key="1">
    <source>
        <dbReference type="Pfam" id="PF01796"/>
    </source>
</evidence>
<organism evidence="3 4">
    <name type="scientific">Candidatus Nitrospira neomarina</name>
    <dbReference type="NCBI Taxonomy" id="3020899"/>
    <lineage>
        <taxon>Bacteria</taxon>
        <taxon>Pseudomonadati</taxon>
        <taxon>Nitrospirota</taxon>
        <taxon>Nitrospiria</taxon>
        <taxon>Nitrospirales</taxon>
        <taxon>Nitrospiraceae</taxon>
        <taxon>Nitrospira</taxon>
    </lineage>
</organism>
<reference evidence="3 4" key="1">
    <citation type="submission" date="2023-01" db="EMBL/GenBank/DDBJ databases">
        <title>Cultivation and genomic characterization of new, ubiquitous marine nitrite-oxidizing bacteria from the Nitrospirales.</title>
        <authorList>
            <person name="Mueller A.J."/>
            <person name="Daebeler A."/>
            <person name="Herbold C.W."/>
            <person name="Kirkegaard R.H."/>
            <person name="Daims H."/>
        </authorList>
    </citation>
    <scope>NUCLEOTIDE SEQUENCE [LARGE SCALE GENOMIC DNA]</scope>
    <source>
        <strain evidence="3 4">DK</strain>
    </source>
</reference>
<keyword evidence="4" id="KW-1185">Reference proteome</keyword>
<accession>A0AA96K1F0</accession>
<dbReference type="PANTHER" id="PTHR34075">
    <property type="entry name" value="BLR3430 PROTEIN"/>
    <property type="match status" value="1"/>
</dbReference>
<dbReference type="InterPro" id="IPR012340">
    <property type="entry name" value="NA-bd_OB-fold"/>
</dbReference>
<dbReference type="RefSeq" id="WP_312747348.1">
    <property type="nucleotide sequence ID" value="NZ_CP116968.1"/>
</dbReference>
<name>A0AA96K1F0_9BACT</name>
<dbReference type="InterPro" id="IPR002878">
    <property type="entry name" value="ChsH2_C"/>
</dbReference>
<dbReference type="EMBL" id="CP116968">
    <property type="protein sequence ID" value="WNM63046.1"/>
    <property type="molecule type" value="Genomic_DNA"/>
</dbReference>
<dbReference type="Pfam" id="PF12172">
    <property type="entry name" value="zf-ChsH2"/>
    <property type="match status" value="1"/>
</dbReference>
<evidence type="ECO:0000313" key="3">
    <source>
        <dbReference type="EMBL" id="WNM63046.1"/>
    </source>
</evidence>
<dbReference type="SUPFAM" id="SSF50249">
    <property type="entry name" value="Nucleic acid-binding proteins"/>
    <property type="match status" value="1"/>
</dbReference>
<dbReference type="InterPro" id="IPR052513">
    <property type="entry name" value="Thioester_dehydratase-like"/>
</dbReference>
<proteinExistence type="predicted"/>
<dbReference type="Pfam" id="PF01796">
    <property type="entry name" value="OB_ChsH2_C"/>
    <property type="match status" value="1"/>
</dbReference>
<protein>
    <submittedName>
        <fullName evidence="3">Zn-ribbon domain-containing OB-fold protein</fullName>
    </submittedName>
</protein>
<dbReference type="Proteomes" id="UP001302494">
    <property type="component" value="Chromosome"/>
</dbReference>